<name>A0AAN7DBF4_9FUNG</name>
<feature type="region of interest" description="Disordered" evidence="1">
    <location>
        <begin position="105"/>
        <end position="136"/>
    </location>
</feature>
<organism evidence="2 3">
    <name type="scientific">Mucor velutinosus</name>
    <dbReference type="NCBI Taxonomy" id="708070"/>
    <lineage>
        <taxon>Eukaryota</taxon>
        <taxon>Fungi</taxon>
        <taxon>Fungi incertae sedis</taxon>
        <taxon>Mucoromycota</taxon>
        <taxon>Mucoromycotina</taxon>
        <taxon>Mucoromycetes</taxon>
        <taxon>Mucorales</taxon>
        <taxon>Mucorineae</taxon>
        <taxon>Mucoraceae</taxon>
        <taxon>Mucor</taxon>
    </lineage>
</organism>
<protein>
    <submittedName>
        <fullName evidence="2">Uncharacterized protein</fullName>
    </submittedName>
</protein>
<dbReference type="Gene3D" id="2.40.70.10">
    <property type="entry name" value="Acid Proteases"/>
    <property type="match status" value="1"/>
</dbReference>
<keyword evidence="3" id="KW-1185">Reference proteome</keyword>
<proteinExistence type="predicted"/>
<accession>A0AAN7DBF4</accession>
<gene>
    <name evidence="2" type="ORF">ATC70_005692</name>
</gene>
<reference evidence="2 3" key="1">
    <citation type="submission" date="2022-11" db="EMBL/GenBank/DDBJ databases">
        <title>Mucor velutinosus strain NIH1002 WGS.</title>
        <authorList>
            <person name="Subramanian P."/>
            <person name="Mullikin J.C."/>
            <person name="Segre J.A."/>
            <person name="Zelazny A.M."/>
        </authorList>
    </citation>
    <scope>NUCLEOTIDE SEQUENCE [LARGE SCALE GENOMIC DNA]</scope>
    <source>
        <strain evidence="2 3">NIH1002</strain>
    </source>
</reference>
<evidence type="ECO:0000313" key="3">
    <source>
        <dbReference type="Proteomes" id="UP001304243"/>
    </source>
</evidence>
<dbReference type="AlphaFoldDB" id="A0AAN7DBF4"/>
<comment type="caution">
    <text evidence="2">The sequence shown here is derived from an EMBL/GenBank/DDBJ whole genome shotgun (WGS) entry which is preliminary data.</text>
</comment>
<evidence type="ECO:0000313" key="2">
    <source>
        <dbReference type="EMBL" id="KAK4513688.1"/>
    </source>
</evidence>
<dbReference type="CDD" id="cd00303">
    <property type="entry name" value="retropepsin_like"/>
    <property type="match status" value="1"/>
</dbReference>
<feature type="compositionally biased region" description="Basic residues" evidence="1">
    <location>
        <begin position="52"/>
        <end position="63"/>
    </location>
</feature>
<dbReference type="GeneID" id="89949378"/>
<sequence length="342" mass="39168">MVVDLRSAYDLLRRDNYYRQEKQRKDAELNNKIKDTIKAHQRAEGSASLNNKKTRRAGRHHDKQSRMRNDSPGEVLKCYDCGFTPFTYAHKALCKKNPKNIKKITKKKSKLIVPRPASNDDTDSSSSDDEESDQTFAVATISTKDKQKEEVVSMDTDSECKHLNNEYFKKMPSNNMDTNGLLYLPVILESKSGVKVNTWFLLDTGCTFNAISPKLLDFMQLNVVNKNGTIKLAQSNTVVNRKGQTEEELKINYGSKFVYSKFEVFDLFDDVHCVFGMDLLYKVGITLGDIAADWSDRIGYKIPDIKPNPYKPNEDPYGCKEERQLMMNELCCARRATTVYKD</sequence>
<dbReference type="EMBL" id="JASEJX010000016">
    <property type="protein sequence ID" value="KAK4513688.1"/>
    <property type="molecule type" value="Genomic_DNA"/>
</dbReference>
<feature type="compositionally biased region" description="Acidic residues" evidence="1">
    <location>
        <begin position="120"/>
        <end position="133"/>
    </location>
</feature>
<dbReference type="Proteomes" id="UP001304243">
    <property type="component" value="Unassembled WGS sequence"/>
</dbReference>
<evidence type="ECO:0000256" key="1">
    <source>
        <dbReference type="SAM" id="MobiDB-lite"/>
    </source>
</evidence>
<feature type="region of interest" description="Disordered" evidence="1">
    <location>
        <begin position="39"/>
        <end position="71"/>
    </location>
</feature>
<dbReference type="SUPFAM" id="SSF50630">
    <property type="entry name" value="Acid proteases"/>
    <property type="match status" value="1"/>
</dbReference>
<dbReference type="RefSeq" id="XP_064680354.1">
    <property type="nucleotide sequence ID" value="XM_064824977.1"/>
</dbReference>
<dbReference type="InterPro" id="IPR021109">
    <property type="entry name" value="Peptidase_aspartic_dom_sf"/>
</dbReference>